<keyword evidence="4" id="KW-1133">Transmembrane helix</keyword>
<feature type="active site" description="Nucleophile" evidence="2">
    <location>
        <position position="416"/>
    </location>
</feature>
<dbReference type="Proteomes" id="UP000327044">
    <property type="component" value="Unassembled WGS sequence"/>
</dbReference>
<feature type="transmembrane region" description="Helical" evidence="4">
    <location>
        <begin position="24"/>
        <end position="44"/>
    </location>
</feature>
<feature type="binding site" evidence="3">
    <location>
        <position position="144"/>
    </location>
    <ligand>
        <name>L-glutamate</name>
        <dbReference type="ChEBI" id="CHEBI:29985"/>
    </ligand>
</feature>
<dbReference type="GO" id="GO:0005886">
    <property type="term" value="C:plasma membrane"/>
    <property type="evidence" value="ECO:0007669"/>
    <property type="project" value="TreeGrafter"/>
</dbReference>
<evidence type="ECO:0000313" key="6">
    <source>
        <dbReference type="EMBL" id="KAB0794178.1"/>
    </source>
</evidence>
<keyword evidence="7" id="KW-1185">Reference proteome</keyword>
<dbReference type="FunFam" id="1.10.246.130:FF:000002">
    <property type="entry name" value="glutathione hydrolase 1 proenzyme"/>
    <property type="match status" value="1"/>
</dbReference>
<dbReference type="EMBL" id="VVIM01000009">
    <property type="protein sequence ID" value="KAB0794178.1"/>
    <property type="molecule type" value="Genomic_DNA"/>
</dbReference>
<evidence type="ECO:0000256" key="1">
    <source>
        <dbReference type="ARBA" id="ARBA00084097"/>
    </source>
</evidence>
<dbReference type="FunFam" id="3.60.20.40:FF:000001">
    <property type="entry name" value="Gamma-glutamyltranspeptidase 1"/>
    <property type="match status" value="1"/>
</dbReference>
<dbReference type="Pfam" id="PF01019">
    <property type="entry name" value="G_glu_transpept"/>
    <property type="match status" value="1"/>
</dbReference>
<feature type="binding site" evidence="3">
    <location>
        <position position="458"/>
    </location>
    <ligand>
        <name>L-glutamate</name>
        <dbReference type="ChEBI" id="CHEBI:29985"/>
    </ligand>
</feature>
<dbReference type="InParanoid" id="A0A1Y1NPC6"/>
<accession>A0A1Y1NPC6</accession>
<gene>
    <name evidence="6" type="ORF">PPYR_13798</name>
</gene>
<dbReference type="PANTHER" id="PTHR11686:SF9">
    <property type="entry name" value="RE13973P"/>
    <property type="match status" value="1"/>
</dbReference>
<keyword evidence="1" id="KW-0800">Toxin</keyword>
<dbReference type="Gene3D" id="1.10.246.130">
    <property type="match status" value="1"/>
</dbReference>
<dbReference type="PRINTS" id="PR01210">
    <property type="entry name" value="GGTRANSPTASE"/>
</dbReference>
<keyword evidence="1" id="KW-1199">Hemostasis impairing toxin</keyword>
<dbReference type="InterPro" id="IPR043137">
    <property type="entry name" value="GGT_ssub_C"/>
</dbReference>
<feature type="binding site" evidence="3">
    <location>
        <begin position="486"/>
        <end position="487"/>
    </location>
    <ligand>
        <name>L-glutamate</name>
        <dbReference type="ChEBI" id="CHEBI:29985"/>
    </ligand>
</feature>
<reference evidence="6 7" key="2">
    <citation type="journal article" date="2018" name="Elife">
        <title>Firefly genomes illuminate parallel origins of bioluminescence in beetles.</title>
        <authorList>
            <person name="Fallon T.R."/>
            <person name="Lower S.E."/>
            <person name="Chang C.H."/>
            <person name="Bessho-Uehara M."/>
            <person name="Martin G.J."/>
            <person name="Bewick A.J."/>
            <person name="Behringer M."/>
            <person name="Debat H.J."/>
            <person name="Wong I."/>
            <person name="Day J.C."/>
            <person name="Suvorov A."/>
            <person name="Silva C.J."/>
            <person name="Stanger-Hall K.F."/>
            <person name="Hall D.W."/>
            <person name="Schmitz R.J."/>
            <person name="Nelson D.R."/>
            <person name="Lewis S.M."/>
            <person name="Shigenobu S."/>
            <person name="Bybee S.M."/>
            <person name="Larracuente A.M."/>
            <person name="Oba Y."/>
            <person name="Weng J.K."/>
        </authorList>
    </citation>
    <scope>NUCLEOTIDE SEQUENCE [LARGE SCALE GENOMIC DNA]</scope>
    <source>
        <strain evidence="6">1611_PpyrPB1</strain>
        <tissue evidence="6">Whole body</tissue>
    </source>
</reference>
<reference evidence="6" key="3">
    <citation type="submission" date="2019-08" db="EMBL/GenBank/DDBJ databases">
        <authorList>
            <consortium name="Photinus pyralis genome working group"/>
            <person name="Fallon T.R."/>
            <person name="Sander Lower S.E."/>
            <person name="Weng J.-K."/>
        </authorList>
    </citation>
    <scope>NUCLEOTIDE SEQUENCE</scope>
    <source>
        <strain evidence="6">1611_PpyrPB1</strain>
        <tissue evidence="6">Whole body</tissue>
    </source>
</reference>
<protein>
    <recommendedName>
        <fullName evidence="8">Gamma-glutamyltransferase</fullName>
    </recommendedName>
</protein>
<dbReference type="InterPro" id="IPR000101">
    <property type="entry name" value="GGT_peptidase"/>
</dbReference>
<organism evidence="5">
    <name type="scientific">Photinus pyralis</name>
    <name type="common">Common eastern firefly</name>
    <name type="synonym">Lampyris pyralis</name>
    <dbReference type="NCBI Taxonomy" id="7054"/>
    <lineage>
        <taxon>Eukaryota</taxon>
        <taxon>Metazoa</taxon>
        <taxon>Ecdysozoa</taxon>
        <taxon>Arthropoda</taxon>
        <taxon>Hexapoda</taxon>
        <taxon>Insecta</taxon>
        <taxon>Pterygota</taxon>
        <taxon>Neoptera</taxon>
        <taxon>Endopterygota</taxon>
        <taxon>Coleoptera</taxon>
        <taxon>Polyphaga</taxon>
        <taxon>Elateriformia</taxon>
        <taxon>Elateroidea</taxon>
        <taxon>Lampyridae</taxon>
        <taxon>Lampyrinae</taxon>
        <taxon>Photinus</taxon>
    </lineage>
</organism>
<dbReference type="EMBL" id="GEZM01001268">
    <property type="protein sequence ID" value="JAV98007.1"/>
    <property type="molecule type" value="Transcribed_RNA"/>
</dbReference>
<feature type="binding site" evidence="3">
    <location>
        <position position="509"/>
    </location>
    <ligand>
        <name>L-glutamate</name>
        <dbReference type="ChEBI" id="CHEBI:29985"/>
    </ligand>
</feature>
<dbReference type="Gene3D" id="3.60.20.40">
    <property type="match status" value="1"/>
</dbReference>
<name>A0A1Y1NPC6_PHOPY</name>
<proteinExistence type="predicted"/>
<dbReference type="GO" id="GO:0036374">
    <property type="term" value="F:glutathione hydrolase activity"/>
    <property type="evidence" value="ECO:0007669"/>
    <property type="project" value="InterPro"/>
</dbReference>
<dbReference type="SUPFAM" id="SSF56235">
    <property type="entry name" value="N-terminal nucleophile aminohydrolases (Ntn hydrolases)"/>
    <property type="match status" value="1"/>
</dbReference>
<dbReference type="InterPro" id="IPR029055">
    <property type="entry name" value="Ntn_hydrolases_N"/>
</dbReference>
<dbReference type="FunCoup" id="A0A1Y1NPC6">
    <property type="interactions" value="109"/>
</dbReference>
<dbReference type="NCBIfam" id="TIGR00066">
    <property type="entry name" value="g_glut_trans"/>
    <property type="match status" value="1"/>
</dbReference>
<dbReference type="PANTHER" id="PTHR11686">
    <property type="entry name" value="GAMMA GLUTAMYL TRANSPEPTIDASE"/>
    <property type="match status" value="1"/>
</dbReference>
<sequence length="604" mass="66318">MTITSLNIADGTIKKRWRPRCRPLYMVLLLLGLLVIALIIAYFLGAFEKSPKTEILVPPNPSKPLPPSPSKMHTFRKAAVCADAPVCAEIGKNILERNGSAVDAAIAALFCNGVVNMQSMGLGGGFLMTIYIRDSKTAVTLDARETAPLNATADMFKNENESKYSGRAIGVPGELRGYWAAHERYGKLPWNELVQPTVELCERGYHMSSPQFEVLNKIGNDTNLRDWFTDANGKFKPAGSLITPKKLCDTLKIIAGSDGNELYNGTLSKMLLKDIEDLGGIITEEDLQSYTPKWRDAVSVDLNTGGHLYSIPPPGSGLLLAFILNILDGYNFTRDSLSDTNKTILTYHRIIEAFKFAYARRTELGDTDFVNITTLLQNLTSNDYASYIRNKILDNTTHLNPEDYGAVFFNKEDHGTAHISVLASNDDAVSVTSTVNVFFGSGVTSKSTGIILNNVMDDFSSPNFPNYFNLPGSPNNVIEPGKRALSSMTPSIITDRNGDVQMVIGASGGTKITTAIAFVIMRHLWFGDNIKEAVDAPRIHHQMYPMTIDYEYGNLQQVINGLQKLGHNTTRYSERGSVVCALTVHNGTIIANSDYRKGGDVYGI</sequence>
<keyword evidence="1" id="KW-1202">Platelet aggregation activating toxin</keyword>
<evidence type="ECO:0000256" key="2">
    <source>
        <dbReference type="PIRSR" id="PIRSR600101-1"/>
    </source>
</evidence>
<dbReference type="GO" id="GO:0006751">
    <property type="term" value="P:glutathione catabolic process"/>
    <property type="evidence" value="ECO:0007669"/>
    <property type="project" value="InterPro"/>
</dbReference>
<evidence type="ECO:0000313" key="7">
    <source>
        <dbReference type="Proteomes" id="UP000327044"/>
    </source>
</evidence>
<dbReference type="AlphaFoldDB" id="A0A1Y1NPC6"/>
<evidence type="ECO:0000256" key="3">
    <source>
        <dbReference type="PIRSR" id="PIRSR600101-2"/>
    </source>
</evidence>
<keyword evidence="4" id="KW-0812">Transmembrane</keyword>
<dbReference type="InterPro" id="IPR043138">
    <property type="entry name" value="GGT_lsub"/>
</dbReference>
<keyword evidence="4" id="KW-0472">Membrane</keyword>
<evidence type="ECO:0000256" key="4">
    <source>
        <dbReference type="SAM" id="Phobius"/>
    </source>
</evidence>
<feature type="binding site" evidence="3">
    <location>
        <begin position="434"/>
        <end position="436"/>
    </location>
    <ligand>
        <name>L-glutamate</name>
        <dbReference type="ChEBI" id="CHEBI:29985"/>
    </ligand>
</feature>
<dbReference type="EMBL" id="GEZM01001267">
    <property type="protein sequence ID" value="JAV98008.1"/>
    <property type="molecule type" value="Transcribed_RNA"/>
</dbReference>
<evidence type="ECO:0008006" key="8">
    <source>
        <dbReference type="Google" id="ProtNLM"/>
    </source>
</evidence>
<reference evidence="5" key="1">
    <citation type="journal article" date="2016" name="Sci. Rep.">
        <title>Molecular characterization of firefly nuptial gifts: a multi-omics approach sheds light on postcopulatory sexual selection.</title>
        <authorList>
            <person name="Al-Wathiqui N."/>
            <person name="Fallon T.R."/>
            <person name="South A."/>
            <person name="Weng J.K."/>
            <person name="Lewis S.M."/>
        </authorList>
    </citation>
    <scope>NUCLEOTIDE SEQUENCE</scope>
</reference>
<evidence type="ECO:0000313" key="5">
    <source>
        <dbReference type="EMBL" id="JAV98007.1"/>
    </source>
</evidence>